<dbReference type="Proteomes" id="UP000053237">
    <property type="component" value="Unassembled WGS sequence"/>
</dbReference>
<evidence type="ECO:0000256" key="6">
    <source>
        <dbReference type="SAM" id="MobiDB-lite"/>
    </source>
</evidence>
<dbReference type="EMBL" id="CAIX01000043">
    <property type="protein sequence ID" value="CCI43054.1"/>
    <property type="molecule type" value="Genomic_DNA"/>
</dbReference>
<dbReference type="STRING" id="65357.A0A024G8R2"/>
<dbReference type="PANTHER" id="PTHR10743">
    <property type="entry name" value="PROTEIN RER1"/>
    <property type="match status" value="1"/>
</dbReference>
<evidence type="ECO:0000256" key="7">
    <source>
        <dbReference type="SAM" id="Phobius"/>
    </source>
</evidence>
<feature type="transmembrane region" description="Helical" evidence="7">
    <location>
        <begin position="473"/>
        <end position="494"/>
    </location>
</feature>
<protein>
    <recommendedName>
        <fullName evidence="10">Protein RER1</fullName>
    </recommendedName>
</protein>
<reference evidence="8 9" key="1">
    <citation type="submission" date="2012-05" db="EMBL/GenBank/DDBJ databases">
        <title>Recombination and specialization in a pathogen metapopulation.</title>
        <authorList>
            <person name="Gardiner A."/>
            <person name="Kemen E."/>
            <person name="Schultz-Larsen T."/>
            <person name="MacLean D."/>
            <person name="Van Oosterhout C."/>
            <person name="Jones J.D.G."/>
        </authorList>
    </citation>
    <scope>NUCLEOTIDE SEQUENCE [LARGE SCALE GENOMIC DNA]</scope>
    <source>
        <strain evidence="8 9">Ac Nc2</strain>
    </source>
</reference>
<keyword evidence="9" id="KW-1185">Reference proteome</keyword>
<dbReference type="GO" id="GO:0005783">
    <property type="term" value="C:endoplasmic reticulum"/>
    <property type="evidence" value="ECO:0007669"/>
    <property type="project" value="GOC"/>
</dbReference>
<feature type="region of interest" description="Disordered" evidence="6">
    <location>
        <begin position="239"/>
        <end position="274"/>
    </location>
</feature>
<dbReference type="InterPro" id="IPR004932">
    <property type="entry name" value="Rer1"/>
</dbReference>
<sequence length="598" mass="68773">MELEKSVRYPLYHPESLPTDENTSKTLGPISWKWAARLRLTPELLEKLNQDTHDVSIRFYTAPKTSIVVLQSKEDGTEEEYELLSFMEDPVVNHLSTFSPFQMEAENVGFGITTIGSVHQKMIVQRMLNVSEKTRIKNRHAKSVLDSKARSSQLIESGLIRQGARPTTRVEISRSLAKLGAFSKTLEVSESNLISRMPKSSISKQEAFSIRERIEKERKIKSVLEKEVSFVENDRSEDCSHSIKKCNKNREKKNDKPIEASQSGNTKTKSVKRQRVIAACGDKSASITLPIKQSDSKESIIKRPRPRTPTIPNISNYPESIQQICKRVTRHIGRSAIQDDSDYHSFREQYESYRQDWILLDRMCSINTVQKKSSDILGSLNATLDQDQGHVFLLKCTQSLCRILSVSEVEPHHSLMQGNSKQLMEPPFIGRVTASIGRKWQHLLDRSTIYVSARWTFAFILLATYAIRVLYLNAFHIVTYGLGIYLLNMFIGFLSPQIDEYEGPLLPSRQSEEFRPFTRKVPEFQFWYSVAKATFVSLLLTFNSTFDIPVFWPVLLIYFIILFAMTMKRQIKHMWKHNYVPWNRGKKVYGKGSGKLVK</sequence>
<comment type="caution">
    <text evidence="8">The sequence shown here is derived from an EMBL/GenBank/DDBJ whole genome shotgun (WGS) entry which is preliminary data.</text>
</comment>
<evidence type="ECO:0000256" key="5">
    <source>
        <dbReference type="ARBA" id="ARBA00023136"/>
    </source>
</evidence>
<evidence type="ECO:0000256" key="2">
    <source>
        <dbReference type="ARBA" id="ARBA00006070"/>
    </source>
</evidence>
<proteinExistence type="inferred from homology"/>
<organism evidence="8 9">
    <name type="scientific">Albugo candida</name>
    <dbReference type="NCBI Taxonomy" id="65357"/>
    <lineage>
        <taxon>Eukaryota</taxon>
        <taxon>Sar</taxon>
        <taxon>Stramenopiles</taxon>
        <taxon>Oomycota</taxon>
        <taxon>Peronosporomycetes</taxon>
        <taxon>Albuginales</taxon>
        <taxon>Albuginaceae</taxon>
        <taxon>Albugo</taxon>
    </lineage>
</organism>
<name>A0A024G8R2_9STRA</name>
<dbReference type="InParanoid" id="A0A024G8R2"/>
<keyword evidence="5 7" id="KW-0472">Membrane</keyword>
<keyword evidence="3 7" id="KW-0812">Transmembrane</keyword>
<keyword evidence="4 7" id="KW-1133">Transmembrane helix</keyword>
<dbReference type="AlphaFoldDB" id="A0A024G8R2"/>
<evidence type="ECO:0008006" key="10">
    <source>
        <dbReference type="Google" id="ProtNLM"/>
    </source>
</evidence>
<evidence type="ECO:0000313" key="9">
    <source>
        <dbReference type="Proteomes" id="UP000053237"/>
    </source>
</evidence>
<feature type="transmembrane region" description="Helical" evidence="7">
    <location>
        <begin position="548"/>
        <end position="567"/>
    </location>
</feature>
<dbReference type="PANTHER" id="PTHR10743:SF0">
    <property type="entry name" value="PROTEIN RER1"/>
    <property type="match status" value="1"/>
</dbReference>
<comment type="similarity">
    <text evidence="2">Belongs to the RER1 family.</text>
</comment>
<evidence type="ECO:0000256" key="4">
    <source>
        <dbReference type="ARBA" id="ARBA00022989"/>
    </source>
</evidence>
<evidence type="ECO:0000313" key="8">
    <source>
        <dbReference type="EMBL" id="CCI43054.1"/>
    </source>
</evidence>
<feature type="region of interest" description="Disordered" evidence="6">
    <location>
        <begin position="296"/>
        <end position="316"/>
    </location>
</feature>
<accession>A0A024G8R2</accession>
<dbReference type="GO" id="GO:0006621">
    <property type="term" value="P:protein retention in ER lumen"/>
    <property type="evidence" value="ECO:0007669"/>
    <property type="project" value="TreeGrafter"/>
</dbReference>
<dbReference type="Pfam" id="PF03248">
    <property type="entry name" value="Rer1"/>
    <property type="match status" value="1"/>
</dbReference>
<gene>
    <name evidence="8" type="ORF">BN9_038380</name>
</gene>
<comment type="subcellular location">
    <subcellularLocation>
        <location evidence="1">Membrane</location>
        <topology evidence="1">Multi-pass membrane protein</topology>
    </subcellularLocation>
</comment>
<evidence type="ECO:0000256" key="3">
    <source>
        <dbReference type="ARBA" id="ARBA00022692"/>
    </source>
</evidence>
<dbReference type="OrthoDB" id="448250at2759"/>
<evidence type="ECO:0000256" key="1">
    <source>
        <dbReference type="ARBA" id="ARBA00004141"/>
    </source>
</evidence>
<dbReference type="GO" id="GO:0000139">
    <property type="term" value="C:Golgi membrane"/>
    <property type="evidence" value="ECO:0007669"/>
    <property type="project" value="TreeGrafter"/>
</dbReference>
<dbReference type="GO" id="GO:0006890">
    <property type="term" value="P:retrograde vesicle-mediated transport, Golgi to endoplasmic reticulum"/>
    <property type="evidence" value="ECO:0007669"/>
    <property type="project" value="TreeGrafter"/>
</dbReference>
<feature type="transmembrane region" description="Helical" evidence="7">
    <location>
        <begin position="448"/>
        <end position="467"/>
    </location>
</feature>
<feature type="compositionally biased region" description="Basic and acidic residues" evidence="6">
    <location>
        <begin position="248"/>
        <end position="258"/>
    </location>
</feature>